<evidence type="ECO:0000256" key="1">
    <source>
        <dbReference type="SAM" id="MobiDB-lite"/>
    </source>
</evidence>
<reference evidence="2 3" key="1">
    <citation type="journal article" date="2015" name="Sci. Rep.">
        <title>The power of single molecule real-time sequencing technology in the de novo assembly of a eukaryotic genome.</title>
        <authorList>
            <person name="Sakai H."/>
            <person name="Naito K."/>
            <person name="Ogiso-Tanaka E."/>
            <person name="Takahashi Y."/>
            <person name="Iseki K."/>
            <person name="Muto C."/>
            <person name="Satou K."/>
            <person name="Teruya K."/>
            <person name="Shiroma A."/>
            <person name="Shimoji M."/>
            <person name="Hirano T."/>
            <person name="Itoh T."/>
            <person name="Kaga A."/>
            <person name="Tomooka N."/>
        </authorList>
    </citation>
    <scope>NUCLEOTIDE SEQUENCE [LARGE SCALE GENOMIC DNA]</scope>
    <source>
        <strain evidence="3">cv. Shumari</strain>
    </source>
</reference>
<evidence type="ECO:0000313" key="3">
    <source>
        <dbReference type="Proteomes" id="UP000291084"/>
    </source>
</evidence>
<dbReference type="AlphaFoldDB" id="A0A0S3R1L3"/>
<dbReference type="Proteomes" id="UP000291084">
    <property type="component" value="Chromosome 1"/>
</dbReference>
<dbReference type="EMBL" id="AP015034">
    <property type="protein sequence ID" value="BAT74517.1"/>
    <property type="molecule type" value="Genomic_DNA"/>
</dbReference>
<evidence type="ECO:0000313" key="2">
    <source>
        <dbReference type="EMBL" id="BAT74517.1"/>
    </source>
</evidence>
<feature type="compositionally biased region" description="Low complexity" evidence="1">
    <location>
        <begin position="158"/>
        <end position="180"/>
    </location>
</feature>
<organism evidence="2 3">
    <name type="scientific">Vigna angularis var. angularis</name>
    <dbReference type="NCBI Taxonomy" id="157739"/>
    <lineage>
        <taxon>Eukaryota</taxon>
        <taxon>Viridiplantae</taxon>
        <taxon>Streptophyta</taxon>
        <taxon>Embryophyta</taxon>
        <taxon>Tracheophyta</taxon>
        <taxon>Spermatophyta</taxon>
        <taxon>Magnoliopsida</taxon>
        <taxon>eudicotyledons</taxon>
        <taxon>Gunneridae</taxon>
        <taxon>Pentapetalae</taxon>
        <taxon>rosids</taxon>
        <taxon>fabids</taxon>
        <taxon>Fabales</taxon>
        <taxon>Fabaceae</taxon>
        <taxon>Papilionoideae</taxon>
        <taxon>50 kb inversion clade</taxon>
        <taxon>NPAAA clade</taxon>
        <taxon>indigoferoid/millettioid clade</taxon>
        <taxon>Phaseoleae</taxon>
        <taxon>Vigna</taxon>
    </lineage>
</organism>
<gene>
    <name evidence="2" type="primary">Vigan.01G220300</name>
    <name evidence="2" type="ORF">VIGAN_01220300</name>
</gene>
<accession>A0A0S3R1L3</accession>
<feature type="region of interest" description="Disordered" evidence="1">
    <location>
        <begin position="144"/>
        <end position="180"/>
    </location>
</feature>
<sequence>MYRHTEFTQSIPTEISFFDCDIELTLFIYQRHKLISAFLWPELDLYDLSNRECSCILENDETLLRFVKRTRIASQSECCFSCTPLNPHSYLSSINKFQSHQHTGWSLNAEISNKGRENHCNNSGKRKLCDRNVNLADNLEYCPPTLTKGSDEEDSYEISDTSSDSSLDSSSDSETYSGPS</sequence>
<name>A0A0S3R1L3_PHAAN</name>
<proteinExistence type="predicted"/>
<keyword evidence="3" id="KW-1185">Reference proteome</keyword>
<dbReference type="OrthoDB" id="1418769at2759"/>
<protein>
    <submittedName>
        <fullName evidence="2">Uncharacterized protein</fullName>
    </submittedName>
</protein>